<dbReference type="GO" id="GO:0005794">
    <property type="term" value="C:Golgi apparatus"/>
    <property type="evidence" value="ECO:0000318"/>
    <property type="project" value="GO_Central"/>
</dbReference>
<evidence type="ECO:0000313" key="7">
    <source>
        <dbReference type="EnsemblPlants" id="Solyc09g015440.1.1"/>
    </source>
</evidence>
<evidence type="ECO:0000256" key="3">
    <source>
        <dbReference type="ARBA" id="ARBA00022692"/>
    </source>
</evidence>
<evidence type="ECO:0000256" key="6">
    <source>
        <dbReference type="RuleBase" id="RU365102"/>
    </source>
</evidence>
<dbReference type="GO" id="GO:0016020">
    <property type="term" value="C:membrane"/>
    <property type="evidence" value="ECO:0007669"/>
    <property type="project" value="UniProtKB-SubCell"/>
</dbReference>
<keyword evidence="4 6" id="KW-1133">Transmembrane helix</keyword>
<feature type="transmembrane region" description="Helical" evidence="6">
    <location>
        <begin position="168"/>
        <end position="188"/>
    </location>
</feature>
<feature type="transmembrane region" description="Helical" evidence="6">
    <location>
        <begin position="194"/>
        <end position="219"/>
    </location>
</feature>
<dbReference type="PhylomeDB" id="K4CS15"/>
<dbReference type="GO" id="GO:0032468">
    <property type="term" value="P:Golgi calcium ion homeostasis"/>
    <property type="evidence" value="ECO:0000318"/>
    <property type="project" value="GO_Central"/>
</dbReference>
<evidence type="ECO:0000256" key="4">
    <source>
        <dbReference type="ARBA" id="ARBA00022989"/>
    </source>
</evidence>
<dbReference type="PANTHER" id="PTHR12608:SF9">
    <property type="entry name" value="GDT1-LIKE PROTEIN 3"/>
    <property type="match status" value="1"/>
</dbReference>
<dbReference type="EnsemblPlants" id="Solyc09g015440.1.1">
    <property type="protein sequence ID" value="Solyc09g015440.1.1"/>
    <property type="gene ID" value="Solyc09g015440.1"/>
</dbReference>
<dbReference type="HOGENOM" id="CLU_040186_0_1_1"/>
<comment type="similarity">
    <text evidence="2 6">Belongs to the GDT1 family.</text>
</comment>
<evidence type="ECO:0000256" key="5">
    <source>
        <dbReference type="ARBA" id="ARBA00023136"/>
    </source>
</evidence>
<feature type="transmembrane region" description="Helical" evidence="6">
    <location>
        <begin position="231"/>
        <end position="253"/>
    </location>
</feature>
<dbReference type="GO" id="GO:0005384">
    <property type="term" value="F:manganese ion transmembrane transporter activity"/>
    <property type="evidence" value="ECO:0000318"/>
    <property type="project" value="GO_Central"/>
</dbReference>
<dbReference type="InParanoid" id="K4CS15"/>
<reference evidence="7" key="1">
    <citation type="journal article" date="2012" name="Nature">
        <title>The tomato genome sequence provides insights into fleshy fruit evolution.</title>
        <authorList>
            <consortium name="Tomato Genome Consortium"/>
        </authorList>
    </citation>
    <scope>NUCLEOTIDE SEQUENCE [LARGE SCALE GENOMIC DNA]</scope>
    <source>
        <strain evidence="7">cv. Heinz 1706</strain>
    </source>
</reference>
<feature type="transmembrane region" description="Helical" evidence="6">
    <location>
        <begin position="109"/>
        <end position="129"/>
    </location>
</feature>
<dbReference type="GO" id="GO:0015085">
    <property type="term" value="F:calcium ion transmembrane transporter activity"/>
    <property type="evidence" value="ECO:0000318"/>
    <property type="project" value="GO_Central"/>
</dbReference>
<dbReference type="GO" id="GO:0070588">
    <property type="term" value="P:calcium ion transmembrane transport"/>
    <property type="evidence" value="ECO:0000318"/>
    <property type="project" value="GO_Central"/>
</dbReference>
<name>K4CS15_SOLLC</name>
<dbReference type="Pfam" id="PF01169">
    <property type="entry name" value="GDT1"/>
    <property type="match status" value="2"/>
</dbReference>
<keyword evidence="3 6" id="KW-0812">Transmembrane</keyword>
<dbReference type="AlphaFoldDB" id="K4CS15"/>
<evidence type="ECO:0000256" key="2">
    <source>
        <dbReference type="ARBA" id="ARBA00009190"/>
    </source>
</evidence>
<dbReference type="InterPro" id="IPR001727">
    <property type="entry name" value="GDT1-like"/>
</dbReference>
<dbReference type="PANTHER" id="PTHR12608">
    <property type="entry name" value="TRANSMEMBRANE PROTEIN HTP-1 RELATED"/>
    <property type="match status" value="1"/>
</dbReference>
<dbReference type="Gramene" id="Solyc09g015440.1.1">
    <property type="protein sequence ID" value="Solyc09g015440.1.1"/>
    <property type="gene ID" value="Solyc09g015440.1"/>
</dbReference>
<evidence type="ECO:0000313" key="8">
    <source>
        <dbReference type="Proteomes" id="UP000004994"/>
    </source>
</evidence>
<keyword evidence="5 6" id="KW-0472">Membrane</keyword>
<comment type="caution">
    <text evidence="6">Lacks conserved residue(s) required for the propagation of feature annotation.</text>
</comment>
<evidence type="ECO:0000256" key="1">
    <source>
        <dbReference type="ARBA" id="ARBA00004141"/>
    </source>
</evidence>
<protein>
    <recommendedName>
        <fullName evidence="6">GDT1 family protein</fullName>
    </recommendedName>
</protein>
<organism evidence="7">
    <name type="scientific">Solanum lycopersicum</name>
    <name type="common">Tomato</name>
    <name type="synonym">Lycopersicon esculentum</name>
    <dbReference type="NCBI Taxonomy" id="4081"/>
    <lineage>
        <taxon>Eukaryota</taxon>
        <taxon>Viridiplantae</taxon>
        <taxon>Streptophyta</taxon>
        <taxon>Embryophyta</taxon>
        <taxon>Tracheophyta</taxon>
        <taxon>Spermatophyta</taxon>
        <taxon>Magnoliopsida</taxon>
        <taxon>eudicotyledons</taxon>
        <taxon>Gunneridae</taxon>
        <taxon>Pentapetalae</taxon>
        <taxon>asterids</taxon>
        <taxon>lamiids</taxon>
        <taxon>Solanales</taxon>
        <taxon>Solanaceae</taxon>
        <taxon>Solanoideae</taxon>
        <taxon>Solaneae</taxon>
        <taxon>Solanum</taxon>
        <taxon>Solanum subgen. Lycopersicon</taxon>
    </lineage>
</organism>
<reference evidence="7" key="2">
    <citation type="submission" date="2013-04" db="UniProtKB">
        <authorList>
            <consortium name="EnsemblPlants"/>
        </authorList>
    </citation>
    <scope>IDENTIFICATION</scope>
    <source>
        <strain evidence="7">cv. Heinz 1706</strain>
    </source>
</reference>
<dbReference type="Proteomes" id="UP000004994">
    <property type="component" value="Chromosome 9"/>
</dbReference>
<proteinExistence type="inferred from homology"/>
<dbReference type="GO" id="GO:0071421">
    <property type="term" value="P:manganese ion transmembrane transport"/>
    <property type="evidence" value="ECO:0000318"/>
    <property type="project" value="GO_Central"/>
</dbReference>
<accession>K4CS15</accession>
<comment type="subcellular location">
    <subcellularLocation>
        <location evidence="1 6">Membrane</location>
        <topology evidence="1 6">Multi-pass membrane protein</topology>
    </subcellularLocation>
</comment>
<keyword evidence="8" id="KW-1185">Reference proteome</keyword>
<dbReference type="GO" id="GO:0032472">
    <property type="term" value="P:Golgi calcium ion transport"/>
    <property type="evidence" value="ECO:0000318"/>
    <property type="project" value="GO_Central"/>
</dbReference>
<sequence length="267" mass="28875">MSLHFTNITIKRNIIIFDAQEAGDETQIVESGGRFKDLGRRSKIIVEKIKTGAVRGDDPVSIDFGLDVDSNLGTLDALFASLSMILVSEIDDETFIIAALMLMRHPKSIVLSSALFVMTILSTGLGRIVPNLISRKHTNSAKKEIEEVEEKLEAGQGKAALRRSFSRFLTPIFLEAFILNFLATIALATHKNAIGVAVGATIGHTICTPVAVIGGSMLASKISQRTVATTGGLLFLVIVFLSTSMILTSYNLILHKSRCSNLFSVIP</sequence>
<dbReference type="eggNOG" id="KOG2881">
    <property type="taxonomic scope" value="Eukaryota"/>
</dbReference>
<dbReference type="PaxDb" id="4081-Solyc09g015440.1.1"/>